<dbReference type="GO" id="GO:0015031">
    <property type="term" value="P:protein transport"/>
    <property type="evidence" value="ECO:0007669"/>
    <property type="project" value="UniProtKB-KW"/>
</dbReference>
<dbReference type="RefSeq" id="WP_212520563.1">
    <property type="nucleotide sequence ID" value="NZ_JAGSOH010000085.1"/>
</dbReference>
<evidence type="ECO:0000256" key="4">
    <source>
        <dbReference type="ARBA" id="ARBA00022475"/>
    </source>
</evidence>
<evidence type="ECO:0000256" key="5">
    <source>
        <dbReference type="ARBA" id="ARBA00022692"/>
    </source>
</evidence>
<reference evidence="11" key="1">
    <citation type="submission" date="2021-04" db="EMBL/GenBank/DDBJ databases">
        <title>Genome based classification of Actinospica acidithermotolerans sp. nov., an actinobacterium isolated from an Indonesian hot spring.</title>
        <authorList>
            <person name="Kusuma A.B."/>
            <person name="Putra K.E."/>
            <person name="Nafisah S."/>
            <person name="Loh J."/>
            <person name="Nouioui I."/>
            <person name="Goodfellow M."/>
        </authorList>
    </citation>
    <scope>NUCLEOTIDE SEQUENCE</scope>
    <source>
        <strain evidence="11">MGRD01-02</strain>
    </source>
</reference>
<dbReference type="SMART" id="SM01323">
    <property type="entry name" value="YajC"/>
    <property type="match status" value="1"/>
</dbReference>
<dbReference type="PANTHER" id="PTHR33909">
    <property type="entry name" value="SEC TRANSLOCON ACCESSORY COMPLEX SUBUNIT YAJC"/>
    <property type="match status" value="1"/>
</dbReference>
<keyword evidence="9" id="KW-0472">Membrane</keyword>
<protein>
    <submittedName>
        <fullName evidence="11">Preprotein translocase subunit YajC</fullName>
    </submittedName>
</protein>
<comment type="similarity">
    <text evidence="2">Belongs to the YajC family.</text>
</comment>
<comment type="caution">
    <text evidence="11">The sequence shown here is derived from an EMBL/GenBank/DDBJ whole genome shotgun (WGS) entry which is preliminary data.</text>
</comment>
<gene>
    <name evidence="11" type="primary">yajC</name>
    <name evidence="11" type="ORF">KDK95_24200</name>
</gene>
<dbReference type="EMBL" id="JAGSOH010000085">
    <property type="protein sequence ID" value="MBR7829431.1"/>
    <property type="molecule type" value="Genomic_DNA"/>
</dbReference>
<dbReference type="InterPro" id="IPR003849">
    <property type="entry name" value="Preprotein_translocase_YajC"/>
</dbReference>
<dbReference type="Proteomes" id="UP000676325">
    <property type="component" value="Unassembled WGS sequence"/>
</dbReference>
<dbReference type="NCBIfam" id="TIGR00739">
    <property type="entry name" value="yajC"/>
    <property type="match status" value="1"/>
</dbReference>
<evidence type="ECO:0000256" key="6">
    <source>
        <dbReference type="ARBA" id="ARBA00022927"/>
    </source>
</evidence>
<dbReference type="Pfam" id="PF02699">
    <property type="entry name" value="YajC"/>
    <property type="match status" value="1"/>
</dbReference>
<accession>A0A941EDI6</accession>
<dbReference type="AlphaFoldDB" id="A0A941EDI6"/>
<organism evidence="11 12">
    <name type="scientific">Actinospica acidithermotolerans</name>
    <dbReference type="NCBI Taxonomy" id="2828514"/>
    <lineage>
        <taxon>Bacteria</taxon>
        <taxon>Bacillati</taxon>
        <taxon>Actinomycetota</taxon>
        <taxon>Actinomycetes</taxon>
        <taxon>Catenulisporales</taxon>
        <taxon>Actinospicaceae</taxon>
        <taxon>Actinospica</taxon>
    </lineage>
</organism>
<evidence type="ECO:0000256" key="8">
    <source>
        <dbReference type="ARBA" id="ARBA00023010"/>
    </source>
</evidence>
<comment type="subcellular location">
    <subcellularLocation>
        <location evidence="1">Cell membrane</location>
        <topology evidence="1">Single-pass membrane protein</topology>
    </subcellularLocation>
</comment>
<keyword evidence="12" id="KW-1185">Reference proteome</keyword>
<feature type="region of interest" description="Disordered" evidence="10">
    <location>
        <begin position="89"/>
        <end position="120"/>
    </location>
</feature>
<keyword evidence="8" id="KW-0811">Translocation</keyword>
<keyword evidence="7" id="KW-1133">Transmembrane helix</keyword>
<evidence type="ECO:0000313" key="11">
    <source>
        <dbReference type="EMBL" id="MBR7829431.1"/>
    </source>
</evidence>
<evidence type="ECO:0000313" key="12">
    <source>
        <dbReference type="Proteomes" id="UP000676325"/>
    </source>
</evidence>
<dbReference type="GO" id="GO:0005886">
    <property type="term" value="C:plasma membrane"/>
    <property type="evidence" value="ECO:0007669"/>
    <property type="project" value="UniProtKB-SubCell"/>
</dbReference>
<dbReference type="PANTHER" id="PTHR33909:SF1">
    <property type="entry name" value="SEC TRANSLOCON ACCESSORY COMPLEX SUBUNIT YAJC"/>
    <property type="match status" value="1"/>
</dbReference>
<keyword evidence="4" id="KW-1003">Cell membrane</keyword>
<evidence type="ECO:0000256" key="2">
    <source>
        <dbReference type="ARBA" id="ARBA00006742"/>
    </source>
</evidence>
<keyword evidence="6" id="KW-0653">Protein transport</keyword>
<evidence type="ECO:0000256" key="1">
    <source>
        <dbReference type="ARBA" id="ARBA00004162"/>
    </source>
</evidence>
<keyword evidence="3" id="KW-0813">Transport</keyword>
<evidence type="ECO:0000256" key="7">
    <source>
        <dbReference type="ARBA" id="ARBA00022989"/>
    </source>
</evidence>
<sequence>MTLILIYVVVFGALMIFMTTRGRKRQAAQAQAMQSALALGAEVRTIGGLVGTVTDLTDEYVVIETTPGVKLKFTKQAVAGVVSPEVEGLGAEPAAEVDEPAAEQEPAAGGVEDAKDEQKV</sequence>
<evidence type="ECO:0000256" key="3">
    <source>
        <dbReference type="ARBA" id="ARBA00022448"/>
    </source>
</evidence>
<evidence type="ECO:0000256" key="9">
    <source>
        <dbReference type="ARBA" id="ARBA00023136"/>
    </source>
</evidence>
<keyword evidence="5" id="KW-0812">Transmembrane</keyword>
<evidence type="ECO:0000256" key="10">
    <source>
        <dbReference type="SAM" id="MobiDB-lite"/>
    </source>
</evidence>
<proteinExistence type="inferred from homology"/>
<name>A0A941EDI6_9ACTN</name>